<dbReference type="RefSeq" id="WP_110784371.1">
    <property type="nucleotide sequence ID" value="NZ_QKQS01000006.1"/>
</dbReference>
<evidence type="ECO:0000313" key="1">
    <source>
        <dbReference type="EMBL" id="PZA13193.1"/>
    </source>
</evidence>
<name>A0A323UM38_RHOPL</name>
<reference evidence="1 2" key="1">
    <citation type="submission" date="2018-06" db="EMBL/GenBank/DDBJ databases">
        <title>Draft Whole-Genome Sequence of the purple photosynthetic bacterium Rhodospeudomonas palustris XCP.</title>
        <authorList>
            <person name="Rayyan A."/>
            <person name="Meyer T.E."/>
            <person name="Kyndt J.A."/>
        </authorList>
    </citation>
    <scope>NUCLEOTIDE SEQUENCE [LARGE SCALE GENOMIC DNA]</scope>
    <source>
        <strain evidence="1 2">XCP</strain>
    </source>
</reference>
<dbReference type="InterPro" id="IPR007460">
    <property type="entry name" value="BrnT_toxin"/>
</dbReference>
<dbReference type="Gene3D" id="3.10.450.530">
    <property type="entry name" value="Ribonuclease toxin, BrnT, of type II toxin-antitoxin system"/>
    <property type="match status" value="1"/>
</dbReference>
<proteinExistence type="predicted"/>
<organism evidence="1 2">
    <name type="scientific">Rhodopseudomonas palustris</name>
    <dbReference type="NCBI Taxonomy" id="1076"/>
    <lineage>
        <taxon>Bacteria</taxon>
        <taxon>Pseudomonadati</taxon>
        <taxon>Pseudomonadota</taxon>
        <taxon>Alphaproteobacteria</taxon>
        <taxon>Hyphomicrobiales</taxon>
        <taxon>Nitrobacteraceae</taxon>
        <taxon>Rhodopseudomonas</taxon>
    </lineage>
</organism>
<gene>
    <name evidence="1" type="ORF">DNX69_02090</name>
</gene>
<sequence>MIIVWDEPKRLANIVHHGLDFAALDLEFFEGAVIRPSHSSRLLAFGRNCGEVITVVFKPLGRDAVSIISMRPASRKERALIDG</sequence>
<comment type="caution">
    <text evidence="1">The sequence shown here is derived from an EMBL/GenBank/DDBJ whole genome shotgun (WGS) entry which is preliminary data.</text>
</comment>
<dbReference type="AlphaFoldDB" id="A0A323UM38"/>
<dbReference type="EMBL" id="QKQS01000006">
    <property type="protein sequence ID" value="PZA13193.1"/>
    <property type="molecule type" value="Genomic_DNA"/>
</dbReference>
<evidence type="ECO:0008006" key="3">
    <source>
        <dbReference type="Google" id="ProtNLM"/>
    </source>
</evidence>
<dbReference type="InterPro" id="IPR038573">
    <property type="entry name" value="BrnT_sf"/>
</dbReference>
<dbReference type="Pfam" id="PF04365">
    <property type="entry name" value="BrnT_toxin"/>
    <property type="match status" value="1"/>
</dbReference>
<protein>
    <recommendedName>
        <fullName evidence="3">BrnT family toxin</fullName>
    </recommendedName>
</protein>
<dbReference type="OrthoDB" id="839663at2"/>
<evidence type="ECO:0000313" key="2">
    <source>
        <dbReference type="Proteomes" id="UP000248134"/>
    </source>
</evidence>
<accession>A0A323UM38</accession>
<dbReference type="Proteomes" id="UP000248134">
    <property type="component" value="Unassembled WGS sequence"/>
</dbReference>